<reference evidence="3" key="2">
    <citation type="submission" date="2019-02" db="EMBL/GenBank/DDBJ databases">
        <title>Opniocepnalus argus Var Kimnra genome.</title>
        <authorList>
            <person name="Zhou C."/>
            <person name="Xiao S."/>
        </authorList>
    </citation>
    <scope>NUCLEOTIDE SEQUENCE [LARGE SCALE GENOMIC DNA]</scope>
</reference>
<evidence type="ECO:0000313" key="3">
    <source>
        <dbReference type="Proteomes" id="UP000503349"/>
    </source>
</evidence>
<accession>A0A6G1QZG2</accession>
<dbReference type="EMBL" id="CM015712">
    <property type="protein sequence ID" value="KAF3707915.1"/>
    <property type="molecule type" value="Genomic_DNA"/>
</dbReference>
<name>A0A6G1QZG2_CHAAH</name>
<sequence length="110" mass="12532">MFPRGNERTVPETAEGDEDETRRRKPGFNPPQTIQLQSAEHERSPGMRPQHPGRVTEERSPDSRAEESILPLQPSRSTHRLTDRDRQRQAETGRAADLRTRLQTPNGDAP</sequence>
<protein>
    <submittedName>
        <fullName evidence="2">Uncharacterized protein</fullName>
    </submittedName>
</protein>
<reference evidence="2 3" key="1">
    <citation type="submission" date="2019-02" db="EMBL/GenBank/DDBJ databases">
        <title>Opniocepnalus argus genome.</title>
        <authorList>
            <person name="Zhou C."/>
            <person name="Xiao S."/>
        </authorList>
    </citation>
    <scope>NUCLEOTIDE SEQUENCE [LARGE SCALE GENOMIC DNA]</scope>
    <source>
        <strain evidence="2">OARG1902GOOAL</strain>
        <tissue evidence="2">Muscle</tissue>
    </source>
</reference>
<evidence type="ECO:0000313" key="2">
    <source>
        <dbReference type="EMBL" id="KAF3707915.1"/>
    </source>
</evidence>
<dbReference type="AlphaFoldDB" id="A0A6G1QZG2"/>
<feature type="compositionally biased region" description="Basic and acidic residues" evidence="1">
    <location>
        <begin position="80"/>
        <end position="100"/>
    </location>
</feature>
<feature type="compositionally biased region" description="Basic and acidic residues" evidence="1">
    <location>
        <begin position="54"/>
        <end position="67"/>
    </location>
</feature>
<feature type="region of interest" description="Disordered" evidence="1">
    <location>
        <begin position="1"/>
        <end position="110"/>
    </location>
</feature>
<feature type="compositionally biased region" description="Basic and acidic residues" evidence="1">
    <location>
        <begin position="1"/>
        <end position="10"/>
    </location>
</feature>
<organism evidence="2 3">
    <name type="scientific">Channa argus</name>
    <name type="common">Northern snakehead</name>
    <name type="synonym">Ophicephalus argus</name>
    <dbReference type="NCBI Taxonomy" id="215402"/>
    <lineage>
        <taxon>Eukaryota</taxon>
        <taxon>Metazoa</taxon>
        <taxon>Chordata</taxon>
        <taxon>Craniata</taxon>
        <taxon>Vertebrata</taxon>
        <taxon>Euteleostomi</taxon>
        <taxon>Actinopterygii</taxon>
        <taxon>Neopterygii</taxon>
        <taxon>Teleostei</taxon>
        <taxon>Neoteleostei</taxon>
        <taxon>Acanthomorphata</taxon>
        <taxon>Anabantaria</taxon>
        <taxon>Anabantiformes</taxon>
        <taxon>Channoidei</taxon>
        <taxon>Channidae</taxon>
        <taxon>Channa</taxon>
    </lineage>
</organism>
<dbReference type="Proteomes" id="UP000503349">
    <property type="component" value="Chromosome 1"/>
</dbReference>
<evidence type="ECO:0000256" key="1">
    <source>
        <dbReference type="SAM" id="MobiDB-lite"/>
    </source>
</evidence>
<gene>
    <name evidence="2" type="ORF">EXN66_Car001088</name>
</gene>
<feature type="compositionally biased region" description="Polar residues" evidence="1">
    <location>
        <begin position="101"/>
        <end position="110"/>
    </location>
</feature>
<keyword evidence="3" id="KW-1185">Reference proteome</keyword>
<proteinExistence type="predicted"/>